<dbReference type="InterPro" id="IPR050695">
    <property type="entry name" value="N-acetylmuramoyl_amidase_3"/>
</dbReference>
<dbReference type="GO" id="GO:0008745">
    <property type="term" value="F:N-acetylmuramoyl-L-alanine amidase activity"/>
    <property type="evidence" value="ECO:0007669"/>
    <property type="project" value="UniProtKB-EC"/>
</dbReference>
<dbReference type="CDD" id="cd02696">
    <property type="entry name" value="MurNAc-LAA"/>
    <property type="match status" value="1"/>
</dbReference>
<evidence type="ECO:0000256" key="3">
    <source>
        <dbReference type="SAM" id="MobiDB-lite"/>
    </source>
</evidence>
<evidence type="ECO:0000256" key="2">
    <source>
        <dbReference type="ARBA" id="ARBA00022801"/>
    </source>
</evidence>
<keyword evidence="2 5" id="KW-0378">Hydrolase</keyword>
<dbReference type="GO" id="GO:0009253">
    <property type="term" value="P:peptidoglycan catabolic process"/>
    <property type="evidence" value="ECO:0007669"/>
    <property type="project" value="InterPro"/>
</dbReference>
<feature type="region of interest" description="Disordered" evidence="3">
    <location>
        <begin position="76"/>
        <end position="95"/>
    </location>
</feature>
<protein>
    <submittedName>
        <fullName evidence="5">N-acetylmuramoyl-L-alanine amidase</fullName>
        <ecNumber evidence="5">3.5.1.28</ecNumber>
    </submittedName>
</protein>
<dbReference type="SUPFAM" id="SSF53187">
    <property type="entry name" value="Zn-dependent exopeptidases"/>
    <property type="match status" value="1"/>
</dbReference>
<accession>A0A9D1WHQ5</accession>
<dbReference type="EMBL" id="DXEX01000041">
    <property type="protein sequence ID" value="HIX58382.1"/>
    <property type="molecule type" value="Genomic_DNA"/>
</dbReference>
<feature type="domain" description="MurNAc-LAA" evidence="4">
    <location>
        <begin position="143"/>
        <end position="263"/>
    </location>
</feature>
<gene>
    <name evidence="5" type="ORF">IAA45_01515</name>
</gene>
<reference evidence="5" key="2">
    <citation type="submission" date="2021-04" db="EMBL/GenBank/DDBJ databases">
        <authorList>
            <person name="Gilroy R."/>
        </authorList>
    </citation>
    <scope>NUCLEOTIDE SEQUENCE</scope>
    <source>
        <strain evidence="5">ChiSjej1B19-8411</strain>
    </source>
</reference>
<dbReference type="GO" id="GO:0030288">
    <property type="term" value="C:outer membrane-bounded periplasmic space"/>
    <property type="evidence" value="ECO:0007669"/>
    <property type="project" value="TreeGrafter"/>
</dbReference>
<evidence type="ECO:0000256" key="1">
    <source>
        <dbReference type="ARBA" id="ARBA00022737"/>
    </source>
</evidence>
<dbReference type="SMART" id="SM00646">
    <property type="entry name" value="Ami_3"/>
    <property type="match status" value="1"/>
</dbReference>
<dbReference type="Gene3D" id="2.10.270.10">
    <property type="entry name" value="Cholin Binding"/>
    <property type="match status" value="1"/>
</dbReference>
<dbReference type="Pfam" id="PF19127">
    <property type="entry name" value="Choline_bind_3"/>
    <property type="match status" value="1"/>
</dbReference>
<dbReference type="InterPro" id="IPR018337">
    <property type="entry name" value="Cell_wall/Cho-bd_repeat"/>
</dbReference>
<dbReference type="PANTHER" id="PTHR30404">
    <property type="entry name" value="N-ACETYLMURAMOYL-L-ALANINE AMIDASE"/>
    <property type="match status" value="1"/>
</dbReference>
<dbReference type="Proteomes" id="UP000886817">
    <property type="component" value="Unassembled WGS sequence"/>
</dbReference>
<dbReference type="PANTHER" id="PTHR30404:SF0">
    <property type="entry name" value="N-ACETYLMURAMOYL-L-ALANINE AMIDASE AMIC"/>
    <property type="match status" value="1"/>
</dbReference>
<evidence type="ECO:0000259" key="4">
    <source>
        <dbReference type="SMART" id="SM00646"/>
    </source>
</evidence>
<organism evidence="5 6">
    <name type="scientific">Candidatus Blautia gallistercoris</name>
    <dbReference type="NCBI Taxonomy" id="2838490"/>
    <lineage>
        <taxon>Bacteria</taxon>
        <taxon>Bacillati</taxon>
        <taxon>Bacillota</taxon>
        <taxon>Clostridia</taxon>
        <taxon>Lachnospirales</taxon>
        <taxon>Lachnospiraceae</taxon>
        <taxon>Blautia</taxon>
    </lineage>
</organism>
<dbReference type="SUPFAM" id="SSF69360">
    <property type="entry name" value="Cell wall binding repeat"/>
    <property type="match status" value="1"/>
</dbReference>
<evidence type="ECO:0000313" key="6">
    <source>
        <dbReference type="Proteomes" id="UP000886817"/>
    </source>
</evidence>
<name>A0A9D1WHQ5_9FIRM</name>
<sequence length="270" mass="29802">MLTGWRKVGKYYYYFGTDGAIRHGWQRVNGRMRFFYKKSGAMAVDREISGRPVNSHGAWLAVIVLDPGHSSVVAGGSEPLGPGSSTMKAKDTSGTQGVATGVEEYKLNMDIAKALQTELKKRGYYRTFLTHTGGRAISCIERTQVANNKNADAYIRIHANGSSSQSANGALTICTTSNSPWVGNSLYTKNKKLAQCVLDSYVQATGIRKEYIWYTDEMTGNNWSQVPCTLLEMGYMSNPAEDRKMQDPAFQKKMVQGIANGVDRYFNIAA</sequence>
<dbReference type="InterPro" id="IPR002508">
    <property type="entry name" value="MurNAc-LAA_cat"/>
</dbReference>
<comment type="caution">
    <text evidence="5">The sequence shown here is derived from an EMBL/GenBank/DDBJ whole genome shotgun (WGS) entry which is preliminary data.</text>
</comment>
<dbReference type="Gene3D" id="3.40.630.40">
    <property type="entry name" value="Zn-dependent exopeptidases"/>
    <property type="match status" value="1"/>
</dbReference>
<reference evidence="5" key="1">
    <citation type="journal article" date="2021" name="PeerJ">
        <title>Extensive microbial diversity within the chicken gut microbiome revealed by metagenomics and culture.</title>
        <authorList>
            <person name="Gilroy R."/>
            <person name="Ravi A."/>
            <person name="Getino M."/>
            <person name="Pursley I."/>
            <person name="Horton D.L."/>
            <person name="Alikhan N.F."/>
            <person name="Baker D."/>
            <person name="Gharbi K."/>
            <person name="Hall N."/>
            <person name="Watson M."/>
            <person name="Adriaenssens E.M."/>
            <person name="Foster-Nyarko E."/>
            <person name="Jarju S."/>
            <person name="Secka A."/>
            <person name="Antonio M."/>
            <person name="Oren A."/>
            <person name="Chaudhuri R.R."/>
            <person name="La Ragione R."/>
            <person name="Hildebrand F."/>
            <person name="Pallen M.J."/>
        </authorList>
    </citation>
    <scope>NUCLEOTIDE SEQUENCE</scope>
    <source>
        <strain evidence="5">ChiSjej1B19-8411</strain>
    </source>
</reference>
<dbReference type="EC" id="3.5.1.28" evidence="5"/>
<keyword evidence="1" id="KW-0677">Repeat</keyword>
<dbReference type="AlphaFoldDB" id="A0A9D1WHQ5"/>
<proteinExistence type="predicted"/>
<evidence type="ECO:0000313" key="5">
    <source>
        <dbReference type="EMBL" id="HIX58382.1"/>
    </source>
</evidence>
<dbReference type="Pfam" id="PF01520">
    <property type="entry name" value="Amidase_3"/>
    <property type="match status" value="1"/>
</dbReference>
<feature type="compositionally biased region" description="Polar residues" evidence="3">
    <location>
        <begin position="83"/>
        <end position="95"/>
    </location>
</feature>